<dbReference type="InterPro" id="IPR005379">
    <property type="entry name" value="FDM1-5/IDN2_XH"/>
</dbReference>
<evidence type="ECO:0000313" key="8">
    <source>
        <dbReference type="Proteomes" id="UP000245207"/>
    </source>
</evidence>
<dbReference type="Pfam" id="PF03468">
    <property type="entry name" value="XS"/>
    <property type="match status" value="1"/>
</dbReference>
<evidence type="ECO:0000256" key="3">
    <source>
        <dbReference type="SAM" id="Coils"/>
    </source>
</evidence>
<keyword evidence="2" id="KW-0943">RNA-mediated gene silencing</keyword>
<evidence type="ECO:0000259" key="5">
    <source>
        <dbReference type="Pfam" id="PF03469"/>
    </source>
</evidence>
<feature type="coiled-coil region" evidence="3">
    <location>
        <begin position="384"/>
        <end position="483"/>
    </location>
</feature>
<dbReference type="InterPro" id="IPR005381">
    <property type="entry name" value="Znf-XS_domain"/>
</dbReference>
<dbReference type="GO" id="GO:0080188">
    <property type="term" value="P:gene silencing by siRNA-directed DNA methylation"/>
    <property type="evidence" value="ECO:0007669"/>
    <property type="project" value="InterPro"/>
</dbReference>
<evidence type="ECO:0000313" key="7">
    <source>
        <dbReference type="EMBL" id="PWA83608.1"/>
    </source>
</evidence>
<dbReference type="PANTHER" id="PTHR21596">
    <property type="entry name" value="RIBONUCLEASE P SUBUNIT P38"/>
    <property type="match status" value="1"/>
</dbReference>
<keyword evidence="8" id="KW-1185">Reference proteome</keyword>
<name>A0A2U1PD01_ARTAN</name>
<feature type="coiled-coil region" evidence="3">
    <location>
        <begin position="331"/>
        <end position="358"/>
    </location>
</feature>
<dbReference type="Gene3D" id="3.30.70.2890">
    <property type="entry name" value="XS domain"/>
    <property type="match status" value="1"/>
</dbReference>
<feature type="domain" description="Factor of DNA methylation 1-5/IDN2" evidence="5">
    <location>
        <begin position="507"/>
        <end position="632"/>
    </location>
</feature>
<dbReference type="STRING" id="35608.A0A2U1PD01"/>
<accession>A0A2U1PD01</accession>
<dbReference type="Pfam" id="PF03469">
    <property type="entry name" value="XH"/>
    <property type="match status" value="2"/>
</dbReference>
<feature type="domain" description="Factor of DNA methylation 1-5/IDN2" evidence="5">
    <location>
        <begin position="666"/>
        <end position="719"/>
    </location>
</feature>
<dbReference type="InterPro" id="IPR045177">
    <property type="entry name" value="FDM1-5/IDN2"/>
</dbReference>
<sequence length="724" mass="84820">MSRKRKEISEFDTELQEYKDKYYQELRNDKHKIWYSDKILKCPYCPDSREYSHSDLLRHADRIVRESKSATFKEKAKHLGLIKYLERHLSEKIKCVESTKTTTPKQNIKRHLSDKIKCVESTKITIPEQNINEELFVWPWMALVANIPVEYKNGKYIGESGNKLKEEWIKQGYNPVKVHPLWSWRGHSGLAVVEFGKTWDGFDYAMTFVKAFELNKHGRKDFYDMYRGKDDKLYAWLARDEDYNSTGLVGDYLRKNGDLKTVAAIEKEDQVKTTKLIMGLKTQIDEKAKIGEKIKSRISRADSKMEIVMKQKEVMIDNFNKGMELMQEKTTKQLEKIFIEHEQSKRRLEDREKKLRAREAVNDIERRKLDSEKKMNQLAIMEQKKADERMLKLAEDQKREKEKLHDQIIELQKELDDKQRLELQINQMKGALEVMKHMTDEDVEAKKKKDLIQEDLKDKEEELEDLEALRQALIVKERKTNDELVDARKELISGLMENSARSHISVKRMGELDGKPFIAAAKRNGSSKKETIKLASLWENHLRDPNWYPFKVITVDGKLEEIIDEEDEKITSLKAECDNDVYNAVVTALTELNKYNPSGRYPIPELWNTKEKKRATLKEGVEFILKQWRTHKLRKRGPVASPSFGVSVVSFLGLMENSARSHISVKRMGVLDEKPFIAAAKRNGSSKKEMIKLVSLWENHLRDPNWHPFKVITVDGKVEVMSLW</sequence>
<organism evidence="7 8">
    <name type="scientific">Artemisia annua</name>
    <name type="common">Sweet wormwood</name>
    <dbReference type="NCBI Taxonomy" id="35608"/>
    <lineage>
        <taxon>Eukaryota</taxon>
        <taxon>Viridiplantae</taxon>
        <taxon>Streptophyta</taxon>
        <taxon>Embryophyta</taxon>
        <taxon>Tracheophyta</taxon>
        <taxon>Spermatophyta</taxon>
        <taxon>Magnoliopsida</taxon>
        <taxon>eudicotyledons</taxon>
        <taxon>Gunneridae</taxon>
        <taxon>Pentapetalae</taxon>
        <taxon>asterids</taxon>
        <taxon>campanulids</taxon>
        <taxon>Asterales</taxon>
        <taxon>Asteraceae</taxon>
        <taxon>Asteroideae</taxon>
        <taxon>Anthemideae</taxon>
        <taxon>Artemisiinae</taxon>
        <taxon>Artemisia</taxon>
    </lineage>
</organism>
<comment type="caution">
    <text evidence="7">The sequence shown here is derived from an EMBL/GenBank/DDBJ whole genome shotgun (WGS) entry which is preliminary data.</text>
</comment>
<dbReference type="AlphaFoldDB" id="A0A2U1PD01"/>
<dbReference type="InterPro" id="IPR005380">
    <property type="entry name" value="XS_domain"/>
</dbReference>
<dbReference type="OrthoDB" id="1892195at2759"/>
<keyword evidence="1 3" id="KW-0175">Coiled coil</keyword>
<feature type="domain" description="Zinc finger-XS" evidence="6">
    <location>
        <begin position="42"/>
        <end position="81"/>
    </location>
</feature>
<evidence type="ECO:0000256" key="1">
    <source>
        <dbReference type="ARBA" id="ARBA00023054"/>
    </source>
</evidence>
<dbReference type="Pfam" id="PF03470">
    <property type="entry name" value="zf-XS"/>
    <property type="match status" value="1"/>
</dbReference>
<dbReference type="Proteomes" id="UP000245207">
    <property type="component" value="Unassembled WGS sequence"/>
</dbReference>
<dbReference type="CDD" id="cd12266">
    <property type="entry name" value="RRM_like_XS"/>
    <property type="match status" value="1"/>
</dbReference>
<gene>
    <name evidence="7" type="ORF">CTI12_AA166900</name>
</gene>
<proteinExistence type="predicted"/>
<evidence type="ECO:0000256" key="2">
    <source>
        <dbReference type="ARBA" id="ARBA00023158"/>
    </source>
</evidence>
<dbReference type="PANTHER" id="PTHR21596:SF23">
    <property type="entry name" value="FACTOR OF DNA METHYLATION 4"/>
    <property type="match status" value="1"/>
</dbReference>
<evidence type="ECO:0000259" key="4">
    <source>
        <dbReference type="Pfam" id="PF03468"/>
    </source>
</evidence>
<dbReference type="EMBL" id="PKPP01001327">
    <property type="protein sequence ID" value="PWA83608.1"/>
    <property type="molecule type" value="Genomic_DNA"/>
</dbReference>
<reference evidence="7 8" key="1">
    <citation type="journal article" date="2018" name="Mol. Plant">
        <title>The genome of Artemisia annua provides insight into the evolution of Asteraceae family and artemisinin biosynthesis.</title>
        <authorList>
            <person name="Shen Q."/>
            <person name="Zhang L."/>
            <person name="Liao Z."/>
            <person name="Wang S."/>
            <person name="Yan T."/>
            <person name="Shi P."/>
            <person name="Liu M."/>
            <person name="Fu X."/>
            <person name="Pan Q."/>
            <person name="Wang Y."/>
            <person name="Lv Z."/>
            <person name="Lu X."/>
            <person name="Zhang F."/>
            <person name="Jiang W."/>
            <person name="Ma Y."/>
            <person name="Chen M."/>
            <person name="Hao X."/>
            <person name="Li L."/>
            <person name="Tang Y."/>
            <person name="Lv G."/>
            <person name="Zhou Y."/>
            <person name="Sun X."/>
            <person name="Brodelius P.E."/>
            <person name="Rose J.K.C."/>
            <person name="Tang K."/>
        </authorList>
    </citation>
    <scope>NUCLEOTIDE SEQUENCE [LARGE SCALE GENOMIC DNA]</scope>
    <source>
        <strain evidence="8">cv. Huhao1</strain>
        <tissue evidence="7">Leaf</tissue>
    </source>
</reference>
<dbReference type="InterPro" id="IPR038588">
    <property type="entry name" value="XS_domain_sf"/>
</dbReference>
<protein>
    <submittedName>
        <fullName evidence="7">Putative domain XH, Zinc finger-XS domain protein</fullName>
    </submittedName>
</protein>
<feature type="domain" description="XS" evidence="4">
    <location>
        <begin position="133"/>
        <end position="245"/>
    </location>
</feature>
<evidence type="ECO:0000259" key="6">
    <source>
        <dbReference type="Pfam" id="PF03470"/>
    </source>
</evidence>